<dbReference type="AlphaFoldDB" id="A0AAD7GMI7"/>
<evidence type="ECO:0000313" key="1">
    <source>
        <dbReference type="EMBL" id="KAJ7701704.1"/>
    </source>
</evidence>
<dbReference type="EMBL" id="JARKIB010000525">
    <property type="protein sequence ID" value="KAJ7701704.1"/>
    <property type="molecule type" value="Genomic_DNA"/>
</dbReference>
<gene>
    <name evidence="1" type="ORF">B0H16DRAFT_752217</name>
</gene>
<keyword evidence="2" id="KW-1185">Reference proteome</keyword>
<proteinExistence type="predicted"/>
<protein>
    <submittedName>
        <fullName evidence="1">Uncharacterized protein</fullName>
    </submittedName>
</protein>
<evidence type="ECO:0000313" key="2">
    <source>
        <dbReference type="Proteomes" id="UP001215598"/>
    </source>
</evidence>
<comment type="caution">
    <text evidence="1">The sequence shown here is derived from an EMBL/GenBank/DDBJ whole genome shotgun (WGS) entry which is preliminary data.</text>
</comment>
<sequence length="184" mass="19561">MALLSRGRAVHTCAPSCRRASTSASRESGAAVHAQSARPLLLHSSTLSSPLLSSPLLPLRTPYAVSSQDSPSLSLSPPDALVPRPITFCISHRFCYGVTDCCTSQARCARHSDSGGRWLIGTRTGCGVQANTPVESSPVCGLAIHLHHNPSDSASTHNPPYLHCALVLRSNLLVVPLYVILEYI</sequence>
<organism evidence="1 2">
    <name type="scientific">Mycena metata</name>
    <dbReference type="NCBI Taxonomy" id="1033252"/>
    <lineage>
        <taxon>Eukaryota</taxon>
        <taxon>Fungi</taxon>
        <taxon>Dikarya</taxon>
        <taxon>Basidiomycota</taxon>
        <taxon>Agaricomycotina</taxon>
        <taxon>Agaricomycetes</taxon>
        <taxon>Agaricomycetidae</taxon>
        <taxon>Agaricales</taxon>
        <taxon>Marasmiineae</taxon>
        <taxon>Mycenaceae</taxon>
        <taxon>Mycena</taxon>
    </lineage>
</organism>
<name>A0AAD7GMI7_9AGAR</name>
<reference evidence="1" key="1">
    <citation type="submission" date="2023-03" db="EMBL/GenBank/DDBJ databases">
        <title>Massive genome expansion in bonnet fungi (Mycena s.s.) driven by repeated elements and novel gene families across ecological guilds.</title>
        <authorList>
            <consortium name="Lawrence Berkeley National Laboratory"/>
            <person name="Harder C.B."/>
            <person name="Miyauchi S."/>
            <person name="Viragh M."/>
            <person name="Kuo A."/>
            <person name="Thoen E."/>
            <person name="Andreopoulos B."/>
            <person name="Lu D."/>
            <person name="Skrede I."/>
            <person name="Drula E."/>
            <person name="Henrissat B."/>
            <person name="Morin E."/>
            <person name="Kohler A."/>
            <person name="Barry K."/>
            <person name="LaButti K."/>
            <person name="Morin E."/>
            <person name="Salamov A."/>
            <person name="Lipzen A."/>
            <person name="Mereny Z."/>
            <person name="Hegedus B."/>
            <person name="Baldrian P."/>
            <person name="Stursova M."/>
            <person name="Weitz H."/>
            <person name="Taylor A."/>
            <person name="Grigoriev I.V."/>
            <person name="Nagy L.G."/>
            <person name="Martin F."/>
            <person name="Kauserud H."/>
        </authorList>
    </citation>
    <scope>NUCLEOTIDE SEQUENCE</scope>
    <source>
        <strain evidence="1">CBHHK182m</strain>
    </source>
</reference>
<dbReference type="Proteomes" id="UP001215598">
    <property type="component" value="Unassembled WGS sequence"/>
</dbReference>
<accession>A0AAD7GMI7</accession>